<evidence type="ECO:0000313" key="1">
    <source>
        <dbReference type="EMBL" id="CAG8581535.1"/>
    </source>
</evidence>
<keyword evidence="2" id="KW-1185">Reference proteome</keyword>
<gene>
    <name evidence="1" type="ORF">AMORRO_LOCUS6932</name>
</gene>
<comment type="caution">
    <text evidence="1">The sequence shown here is derived from an EMBL/GenBank/DDBJ whole genome shotgun (WGS) entry which is preliminary data.</text>
</comment>
<dbReference type="EMBL" id="CAJVPV010004922">
    <property type="protein sequence ID" value="CAG8581535.1"/>
    <property type="molecule type" value="Genomic_DNA"/>
</dbReference>
<reference evidence="1" key="1">
    <citation type="submission" date="2021-06" db="EMBL/GenBank/DDBJ databases">
        <authorList>
            <person name="Kallberg Y."/>
            <person name="Tangrot J."/>
            <person name="Rosling A."/>
        </authorList>
    </citation>
    <scope>NUCLEOTIDE SEQUENCE</scope>
    <source>
        <strain evidence="1">CL551</strain>
    </source>
</reference>
<name>A0A9N9G6W4_9GLOM</name>
<protein>
    <submittedName>
        <fullName evidence="1">17506_t:CDS:1</fullName>
    </submittedName>
</protein>
<evidence type="ECO:0000313" key="2">
    <source>
        <dbReference type="Proteomes" id="UP000789342"/>
    </source>
</evidence>
<proteinExistence type="predicted"/>
<feature type="non-terminal residue" evidence="1">
    <location>
        <position position="134"/>
    </location>
</feature>
<dbReference type="Proteomes" id="UP000789342">
    <property type="component" value="Unassembled WGS sequence"/>
</dbReference>
<sequence>FSEIGPTYKMGPVTSQLVDAVNILLKARNLDQKVVYEMRSLFDKNDQLEDVKEEENIMPYSSEAGRLGQAAITNTITGLDSVKTFLLPILNVDSEDFDKMLDTMSKELKEFHSYNHLCRVHGRKKSELNATKLY</sequence>
<dbReference type="AlphaFoldDB" id="A0A9N9G6W4"/>
<organism evidence="1 2">
    <name type="scientific">Acaulospora morrowiae</name>
    <dbReference type="NCBI Taxonomy" id="94023"/>
    <lineage>
        <taxon>Eukaryota</taxon>
        <taxon>Fungi</taxon>
        <taxon>Fungi incertae sedis</taxon>
        <taxon>Mucoromycota</taxon>
        <taxon>Glomeromycotina</taxon>
        <taxon>Glomeromycetes</taxon>
        <taxon>Diversisporales</taxon>
        <taxon>Acaulosporaceae</taxon>
        <taxon>Acaulospora</taxon>
    </lineage>
</organism>
<accession>A0A9N9G6W4</accession>
<dbReference type="OrthoDB" id="2013972at2759"/>